<proteinExistence type="predicted"/>
<dbReference type="AlphaFoldDB" id="A0A7J6KZL9"/>
<feature type="region of interest" description="Disordered" evidence="1">
    <location>
        <begin position="1"/>
        <end position="113"/>
    </location>
</feature>
<dbReference type="EMBL" id="JAAPAO010000900">
    <property type="protein sequence ID" value="KAF4652638.1"/>
    <property type="molecule type" value="Genomic_DNA"/>
</dbReference>
<reference evidence="2 3" key="1">
    <citation type="submission" date="2020-04" db="EMBL/GenBank/DDBJ databases">
        <title>Perkinsus chesapeaki whole genome sequence.</title>
        <authorList>
            <person name="Bogema D.R."/>
        </authorList>
    </citation>
    <scope>NUCLEOTIDE SEQUENCE [LARGE SCALE GENOMIC DNA]</scope>
    <source>
        <strain evidence="2">ATCC PRA-425</strain>
    </source>
</reference>
<feature type="compositionally biased region" description="Polar residues" evidence="1">
    <location>
        <begin position="187"/>
        <end position="197"/>
    </location>
</feature>
<organism evidence="2 3">
    <name type="scientific">Perkinsus chesapeaki</name>
    <name type="common">Clam parasite</name>
    <name type="synonym">Perkinsus andrewsi</name>
    <dbReference type="NCBI Taxonomy" id="330153"/>
    <lineage>
        <taxon>Eukaryota</taxon>
        <taxon>Sar</taxon>
        <taxon>Alveolata</taxon>
        <taxon>Perkinsozoa</taxon>
        <taxon>Perkinsea</taxon>
        <taxon>Perkinsida</taxon>
        <taxon>Perkinsidae</taxon>
        <taxon>Perkinsus</taxon>
    </lineage>
</organism>
<dbReference type="OrthoDB" id="10369319at2759"/>
<feature type="region of interest" description="Disordered" evidence="1">
    <location>
        <begin position="251"/>
        <end position="276"/>
    </location>
</feature>
<protein>
    <submittedName>
        <fullName evidence="2">Uncharacterized protein</fullName>
    </submittedName>
</protein>
<comment type="caution">
    <text evidence="2">The sequence shown here is derived from an EMBL/GenBank/DDBJ whole genome shotgun (WGS) entry which is preliminary data.</text>
</comment>
<feature type="compositionally biased region" description="Polar residues" evidence="1">
    <location>
        <begin position="37"/>
        <end position="52"/>
    </location>
</feature>
<feature type="region of interest" description="Disordered" evidence="1">
    <location>
        <begin position="153"/>
        <end position="197"/>
    </location>
</feature>
<evidence type="ECO:0000313" key="2">
    <source>
        <dbReference type="EMBL" id="KAF4652638.1"/>
    </source>
</evidence>
<evidence type="ECO:0000313" key="3">
    <source>
        <dbReference type="Proteomes" id="UP000591131"/>
    </source>
</evidence>
<keyword evidence="3" id="KW-1185">Reference proteome</keyword>
<feature type="non-terminal residue" evidence="2">
    <location>
        <position position="514"/>
    </location>
</feature>
<sequence>MQSPYFGGPSAFRGAPLPGGPAGIRSLTPTGLRLPSDPSQQLFQTNSNNVRSMTPPPKRVSHPVSSSNDLAGSGTKASKPPAPSVKVESAAAGATEHPEKTASKILKPPSMDDELVRRVRRLAQRSAQAAVSRASSNDSRLSQDHIANGSMISASAQPLPPKSYSHGGSPARADLSNSRDRSPRVGNRSSVGASVRASLNQQKQIAELKAQNQKLSRDLVSAQQELRQAKSSIMLLERELRAARERIQHVEDDKRTHRTRSRSPALQMKEQSKLTGQDVHQMLMQQVENAEHLLASTTASVAGDGSPSSGLAPDTLSAVDLHNSAEWLQSMGIAASSSEHSLPFVYRSSVRADAILLGLVEEKTGSILGRISGVLSSLPVATLRDAPEEFLQDSMSQVAILGGTNATMVLLLYNMGEEGSGRWMFVAHMGEAKAVLAYRKSTPEKGAFAVTCLTKDRPEDGSVAVQGYQLRPGTDVMLMIASSAVASQMTNKQMAFRLLRGGLSTVEEITSNST</sequence>
<evidence type="ECO:0000256" key="1">
    <source>
        <dbReference type="SAM" id="MobiDB-lite"/>
    </source>
</evidence>
<name>A0A7J6KZL9_PERCH</name>
<dbReference type="Proteomes" id="UP000591131">
    <property type="component" value="Unassembled WGS sequence"/>
</dbReference>
<gene>
    <name evidence="2" type="ORF">FOL47_010993</name>
</gene>
<accession>A0A7J6KZL9</accession>